<feature type="compositionally biased region" description="Basic and acidic residues" evidence="1">
    <location>
        <begin position="257"/>
        <end position="266"/>
    </location>
</feature>
<feature type="region of interest" description="Disordered" evidence="1">
    <location>
        <begin position="32"/>
        <end position="126"/>
    </location>
</feature>
<evidence type="ECO:0000313" key="2">
    <source>
        <dbReference type="Proteomes" id="UP000694856"/>
    </source>
</evidence>
<feature type="region of interest" description="Disordered" evidence="1">
    <location>
        <begin position="257"/>
        <end position="315"/>
    </location>
</feature>
<dbReference type="AlphaFoldDB" id="A0A8B8RLN4"/>
<reference evidence="3" key="1">
    <citation type="submission" date="2025-08" db="UniProtKB">
        <authorList>
            <consortium name="RefSeq"/>
        </authorList>
    </citation>
    <scope>IDENTIFICATION</scope>
    <source>
        <tissue evidence="3">Ear skin</tissue>
    </source>
</reference>
<name>A0A8B8RLN4_CAMFR</name>
<dbReference type="GeneID" id="116658033"/>
<proteinExistence type="predicted"/>
<feature type="compositionally biased region" description="Pro residues" evidence="1">
    <location>
        <begin position="77"/>
        <end position="101"/>
    </location>
</feature>
<dbReference type="RefSeq" id="XP_032318230.1">
    <property type="nucleotide sequence ID" value="XM_032462339.1"/>
</dbReference>
<keyword evidence="2" id="KW-1185">Reference proteome</keyword>
<evidence type="ECO:0000313" key="3">
    <source>
        <dbReference type="RefSeq" id="XP_032318230.1"/>
    </source>
</evidence>
<gene>
    <name evidence="3" type="primary">LOC116658033</name>
</gene>
<dbReference type="Proteomes" id="UP000694856">
    <property type="component" value="Chromosome 19"/>
</dbReference>
<accession>A0A8B8RLN4</accession>
<evidence type="ECO:0000256" key="1">
    <source>
        <dbReference type="SAM" id="MobiDB-lite"/>
    </source>
</evidence>
<feature type="region of interest" description="Disordered" evidence="1">
    <location>
        <begin position="154"/>
        <end position="215"/>
    </location>
</feature>
<sequence>MTPVNGPTPGRREVPGQCGWFQWPRVGEEKMIRVSGGLSQSRGPRIRRRTLTVGPGPRRFRAPRRSPEAARGEPLAAAPPPPGTERVSPAPPGVPARGPPAPRRRERLVPPSPQTGSFDSRSRPRRWGARLPLGCAEAPGPEKTVWAWAPASRSRFSCDPPIPAGRRPRKPGHRDEWPAEAVSPHGRWRQGGAGRARRAAPDPVPGPPSRTVRSAAPWREPQAVNTAPVRCRRTLLFIHAVHEISVDWTECHSLPDDGRMKSHDGPPRPLGNMRAASEASEGQSARLRGRTVSSQPPALLSGLWPQPRRARGQGCGPARGFWLRGEATVRASHGMLPFQSVH</sequence>
<organism evidence="2 3">
    <name type="scientific">Camelus ferus</name>
    <name type="common">Wild bactrian camel</name>
    <name type="synonym">Camelus bactrianus ferus</name>
    <dbReference type="NCBI Taxonomy" id="419612"/>
    <lineage>
        <taxon>Eukaryota</taxon>
        <taxon>Metazoa</taxon>
        <taxon>Chordata</taxon>
        <taxon>Craniata</taxon>
        <taxon>Vertebrata</taxon>
        <taxon>Euteleostomi</taxon>
        <taxon>Mammalia</taxon>
        <taxon>Eutheria</taxon>
        <taxon>Laurasiatheria</taxon>
        <taxon>Artiodactyla</taxon>
        <taxon>Tylopoda</taxon>
        <taxon>Camelidae</taxon>
        <taxon>Camelus</taxon>
    </lineage>
</organism>
<protein>
    <submittedName>
        <fullName evidence="3">Basic salivary proline-rich protein 4-like</fullName>
    </submittedName>
</protein>
<dbReference type="KEGG" id="cfr:116658033"/>